<evidence type="ECO:0000256" key="2">
    <source>
        <dbReference type="ARBA" id="ARBA00023015"/>
    </source>
</evidence>
<proteinExistence type="predicted"/>
<dbReference type="InterPro" id="IPR001647">
    <property type="entry name" value="HTH_TetR"/>
</dbReference>
<keyword evidence="3 5" id="KW-0238">DNA-binding</keyword>
<dbReference type="SUPFAM" id="SSF46689">
    <property type="entry name" value="Homeodomain-like"/>
    <property type="match status" value="1"/>
</dbReference>
<organism evidence="7 8">
    <name type="scientific">Megasphaera hexanoica</name>
    <dbReference type="NCBI Taxonomy" id="1675036"/>
    <lineage>
        <taxon>Bacteria</taxon>
        <taxon>Bacillati</taxon>
        <taxon>Bacillota</taxon>
        <taxon>Negativicutes</taxon>
        <taxon>Veillonellales</taxon>
        <taxon>Veillonellaceae</taxon>
        <taxon>Megasphaera</taxon>
    </lineage>
</organism>
<dbReference type="RefSeq" id="WP_113856069.1">
    <property type="nucleotide sequence ID" value="NZ_CP011940.1"/>
</dbReference>
<dbReference type="Pfam" id="PF00440">
    <property type="entry name" value="TetR_N"/>
    <property type="match status" value="1"/>
</dbReference>
<feature type="domain" description="HTH tetR-type" evidence="6">
    <location>
        <begin position="3"/>
        <end position="62"/>
    </location>
</feature>
<accession>A0ABW7DKL7</accession>
<reference evidence="7 8" key="1">
    <citation type="submission" date="2024-10" db="EMBL/GenBank/DDBJ databases">
        <authorList>
            <person name="Sang B.-I."/>
            <person name="Prabhaharan D."/>
        </authorList>
    </citation>
    <scope>NUCLEOTIDE SEQUENCE [LARGE SCALE GENOMIC DNA]</scope>
    <source>
        <strain evidence="7 8">MH</strain>
    </source>
</reference>
<keyword evidence="1" id="KW-0678">Repressor</keyword>
<dbReference type="SUPFAM" id="SSF48498">
    <property type="entry name" value="Tetracyclin repressor-like, C-terminal domain"/>
    <property type="match status" value="1"/>
</dbReference>
<dbReference type="PANTHER" id="PTHR30055">
    <property type="entry name" value="HTH-TYPE TRANSCRIPTIONAL REGULATOR RUTR"/>
    <property type="match status" value="1"/>
</dbReference>
<evidence type="ECO:0000313" key="7">
    <source>
        <dbReference type="EMBL" id="MFG6271912.1"/>
    </source>
</evidence>
<evidence type="ECO:0000259" key="6">
    <source>
        <dbReference type="PROSITE" id="PS50977"/>
    </source>
</evidence>
<dbReference type="PROSITE" id="PS50977">
    <property type="entry name" value="HTH_TETR_2"/>
    <property type="match status" value="1"/>
</dbReference>
<dbReference type="PANTHER" id="PTHR30055:SF175">
    <property type="entry name" value="HTH-TYPE TRANSCRIPTIONAL REPRESSOR KSTR2"/>
    <property type="match status" value="1"/>
</dbReference>
<evidence type="ECO:0000256" key="4">
    <source>
        <dbReference type="ARBA" id="ARBA00023163"/>
    </source>
</evidence>
<feature type="DNA-binding region" description="H-T-H motif" evidence="5">
    <location>
        <begin position="25"/>
        <end position="44"/>
    </location>
</feature>
<dbReference type="InterPro" id="IPR036271">
    <property type="entry name" value="Tet_transcr_reg_TetR-rel_C_sf"/>
</dbReference>
<keyword evidence="2" id="KW-0805">Transcription regulation</keyword>
<keyword evidence="8" id="KW-1185">Reference proteome</keyword>
<dbReference type="PRINTS" id="PR00455">
    <property type="entry name" value="HTHTETR"/>
</dbReference>
<keyword evidence="4" id="KW-0804">Transcription</keyword>
<gene>
    <name evidence="7" type="ORF">ACGTZG_01760</name>
</gene>
<comment type="caution">
    <text evidence="7">The sequence shown here is derived from an EMBL/GenBank/DDBJ whole genome shotgun (WGS) entry which is preliminary data.</text>
</comment>
<evidence type="ECO:0000256" key="5">
    <source>
        <dbReference type="PROSITE-ProRule" id="PRU00335"/>
    </source>
</evidence>
<evidence type="ECO:0000256" key="1">
    <source>
        <dbReference type="ARBA" id="ARBA00022491"/>
    </source>
</evidence>
<dbReference type="EMBL" id="JBIEKR010000001">
    <property type="protein sequence ID" value="MFG6271912.1"/>
    <property type="molecule type" value="Genomic_DNA"/>
</dbReference>
<dbReference type="Gene3D" id="1.10.10.60">
    <property type="entry name" value="Homeodomain-like"/>
    <property type="match status" value="1"/>
</dbReference>
<dbReference type="InterPro" id="IPR009057">
    <property type="entry name" value="Homeodomain-like_sf"/>
</dbReference>
<dbReference type="InterPro" id="IPR050109">
    <property type="entry name" value="HTH-type_TetR-like_transc_reg"/>
</dbReference>
<evidence type="ECO:0000313" key="8">
    <source>
        <dbReference type="Proteomes" id="UP001605989"/>
    </source>
</evidence>
<dbReference type="Gene3D" id="1.10.357.10">
    <property type="entry name" value="Tetracycline Repressor, domain 2"/>
    <property type="match status" value="1"/>
</dbReference>
<evidence type="ECO:0000256" key="3">
    <source>
        <dbReference type="ARBA" id="ARBA00023125"/>
    </source>
</evidence>
<protein>
    <submittedName>
        <fullName evidence="7">TetR/AcrR family transcriptional regulator</fullName>
    </submittedName>
</protein>
<name>A0ABW7DKL7_9FIRM</name>
<dbReference type="Proteomes" id="UP001605989">
    <property type="component" value="Unassembled WGS sequence"/>
</dbReference>
<sequence>MNIDMREQILQASLDELRMHGPNFHMDDLARRLRISKRTLYEHFSSKQEMIIEALYSLMDEVYTRHVKLLQDPDLTAEEKLVEYFNVNASGKVFSMRKAKEIFTKMPEICATMQTYSERDWKVLEQIFEQAQENDEFNHFDKKLLIHMLHSAADDVLDFLEQTNQDYSFPEYMEKCIRIILYGIKKDRGLTLHDKEG</sequence>